<accession>A0ABM8EQ81</accession>
<dbReference type="SMART" id="SM00838">
    <property type="entry name" value="EFG_C"/>
    <property type="match status" value="1"/>
</dbReference>
<dbReference type="Pfam" id="PF03764">
    <property type="entry name" value="EFG_IV"/>
    <property type="match status" value="1"/>
</dbReference>
<dbReference type="InterPro" id="IPR000640">
    <property type="entry name" value="EFG_V-like"/>
</dbReference>
<dbReference type="InterPro" id="IPR035649">
    <property type="entry name" value="EFG_V"/>
</dbReference>
<dbReference type="SUPFAM" id="SSF54211">
    <property type="entry name" value="Ribosomal protein S5 domain 2-like"/>
    <property type="match status" value="1"/>
</dbReference>
<evidence type="ECO:0000256" key="7">
    <source>
        <dbReference type="HAMAP-Rule" id="MF_00054"/>
    </source>
</evidence>
<dbReference type="InterPro" id="IPR031157">
    <property type="entry name" value="G_TR_CS"/>
</dbReference>
<feature type="binding site" evidence="7">
    <location>
        <begin position="134"/>
        <end position="137"/>
    </location>
    <ligand>
        <name>GTP</name>
        <dbReference type="ChEBI" id="CHEBI:37565"/>
    </ligand>
</feature>
<evidence type="ECO:0000256" key="4">
    <source>
        <dbReference type="ARBA" id="ARBA00022917"/>
    </source>
</evidence>
<feature type="binding site" evidence="7">
    <location>
        <begin position="16"/>
        <end position="23"/>
    </location>
    <ligand>
        <name>GTP</name>
        <dbReference type="ChEBI" id="CHEBI:37565"/>
    </ligand>
</feature>
<dbReference type="CDD" id="cd01680">
    <property type="entry name" value="EFG_like_IV"/>
    <property type="match status" value="1"/>
</dbReference>
<dbReference type="NCBIfam" id="TIGR00484">
    <property type="entry name" value="EF-G"/>
    <property type="match status" value="1"/>
</dbReference>
<feature type="binding site" evidence="7">
    <location>
        <begin position="80"/>
        <end position="84"/>
    </location>
    <ligand>
        <name>GTP</name>
        <dbReference type="ChEBI" id="CHEBI:37565"/>
    </ligand>
</feature>
<dbReference type="Proteomes" id="UP001317705">
    <property type="component" value="Chromosome"/>
</dbReference>
<evidence type="ECO:0000259" key="9">
    <source>
        <dbReference type="PROSITE" id="PS51722"/>
    </source>
</evidence>
<dbReference type="PANTHER" id="PTHR43261">
    <property type="entry name" value="TRANSLATION ELONGATION FACTOR G-RELATED"/>
    <property type="match status" value="1"/>
</dbReference>
<dbReference type="PROSITE" id="PS00301">
    <property type="entry name" value="G_TR_1"/>
    <property type="match status" value="1"/>
</dbReference>
<dbReference type="InterPro" id="IPR005225">
    <property type="entry name" value="Small_GTP-bd"/>
</dbReference>
<dbReference type="SMART" id="SM00889">
    <property type="entry name" value="EFG_IV"/>
    <property type="match status" value="1"/>
</dbReference>
<evidence type="ECO:0000256" key="1">
    <source>
        <dbReference type="ARBA" id="ARBA00005870"/>
    </source>
</evidence>
<comment type="similarity">
    <text evidence="1 7">Belongs to the TRAFAC class translation factor GTPase superfamily. Classic translation factor GTPase family. EF-G/EF-2 subfamily.</text>
</comment>
<dbReference type="EMBL" id="AP027151">
    <property type="protein sequence ID" value="BDV44207.1"/>
    <property type="molecule type" value="Genomic_DNA"/>
</dbReference>
<dbReference type="NCBIfam" id="TIGR00231">
    <property type="entry name" value="small_GTP"/>
    <property type="match status" value="1"/>
</dbReference>
<dbReference type="PROSITE" id="PS51722">
    <property type="entry name" value="G_TR_2"/>
    <property type="match status" value="1"/>
</dbReference>
<sequence length="688" mass="74871">MNRPPLDSIRNIGIISHIDAGKTTVSERILFYSGETHRMGEVHDGEAFMDWMPQEQERGITITSSATPCRWGDYWINLIDTPGHIDFTIEVERSLRVLDGAIAIFSAVEGVQPQSESVWRQADRYRVPRICFINKLDRIGANLDATLEQLERKLQARPVLLQLPIGSEGEFSGVVDLLTMEALAFAETDQGRTVSRGPLPEPLRDAAHAARERLVEAAADCDDTILADFLDGTPVEAARLQSALRRGTIACRLFPVLLGAALRNKGIQPLLDAVGAYLPSPRELPPVTGRRPGSDAEEIIPCDPAAPFCGLAFKVQADEGRKLTYLRIYAGTLHAGAALQNPLRKGFEKAARLFRMHAHKREQIEEAAAGDIVAVAGLKEVLTGDTLCAPGHPVVLAGLAVPEPVVSLAVEPRGVDDRERLLPALEKLQWEDPTFKVHEDEETGQTILTGMGELHLEVVTDRLEREFAVKVKTGRPQVVYRETITRAVERQELYRSEFEGKIQGGEVHFRLTPLPRGAGLVILVPPAAELGIAPELAAAVSATIGQACSAGCRTGYPLTDLEVRVTAIPVEAGITTEAGIRAAAGRGVLQAAREGLPLLLEPVMAMEIVAPSAYAGKVLGSVQQKRGRIEGITTQGELDTVRAQVPLAEIFGYMTELRSATKGRGTYTMEFARFEPAPPEVQRRFGLE</sequence>
<dbReference type="SUPFAM" id="SSF52540">
    <property type="entry name" value="P-loop containing nucleoside triphosphate hydrolases"/>
    <property type="match status" value="1"/>
</dbReference>
<dbReference type="Pfam" id="PF00009">
    <property type="entry name" value="GTP_EFTU"/>
    <property type="match status" value="1"/>
</dbReference>
<comment type="function">
    <text evidence="6 7">Catalyzes the GTP-dependent ribosomal translocation step during translation elongation. During this step, the ribosome changes from the pre-translocational (PRE) to the post-translocational (POST) state as the newly formed A-site-bound peptidyl-tRNA and P-site-bound deacylated tRNA move to the P and E sites, respectively. Catalyzes the coordinated movement of the two tRNA molecules, the mRNA and conformational changes in the ribosome.</text>
</comment>
<reference evidence="10 11" key="1">
    <citation type="submission" date="2022-12" db="EMBL/GenBank/DDBJ databases">
        <title>Polyphasic characterization of Geotalea uranireducens NIT-SL11 newly isolated from a complex of sewage sludge and microbially reduced graphene oxide.</title>
        <authorList>
            <person name="Xie L."/>
            <person name="Yoshida N."/>
            <person name="Meng L."/>
        </authorList>
    </citation>
    <scope>NUCLEOTIDE SEQUENCE [LARGE SCALE GENOMIC DNA]</scope>
    <source>
        <strain evidence="10 11">NIT-SL11</strain>
    </source>
</reference>
<dbReference type="InterPro" id="IPR004540">
    <property type="entry name" value="Transl_elong_EFG/EF2"/>
</dbReference>
<dbReference type="Gene3D" id="3.30.70.870">
    <property type="entry name" value="Elongation Factor G (Translational Gtpase), domain 3"/>
    <property type="match status" value="1"/>
</dbReference>
<keyword evidence="4 7" id="KW-0648">Protein biosynthesis</keyword>
<dbReference type="RefSeq" id="WP_282000315.1">
    <property type="nucleotide sequence ID" value="NZ_AP027151.1"/>
</dbReference>
<dbReference type="InterPro" id="IPR020568">
    <property type="entry name" value="Ribosomal_Su5_D2-typ_SF"/>
</dbReference>
<evidence type="ECO:0000256" key="3">
    <source>
        <dbReference type="ARBA" id="ARBA00022768"/>
    </source>
</evidence>
<evidence type="ECO:0000256" key="8">
    <source>
        <dbReference type="NCBIfam" id="TIGR00484"/>
    </source>
</evidence>
<organism evidence="10 11">
    <name type="scientific">Geotalea uraniireducens</name>
    <dbReference type="NCBI Taxonomy" id="351604"/>
    <lineage>
        <taxon>Bacteria</taxon>
        <taxon>Pseudomonadati</taxon>
        <taxon>Thermodesulfobacteriota</taxon>
        <taxon>Desulfuromonadia</taxon>
        <taxon>Geobacterales</taxon>
        <taxon>Geobacteraceae</taxon>
        <taxon>Geotalea</taxon>
    </lineage>
</organism>
<dbReference type="Gene3D" id="2.40.30.10">
    <property type="entry name" value="Translation factors"/>
    <property type="match status" value="1"/>
</dbReference>
<dbReference type="SUPFAM" id="SSF50447">
    <property type="entry name" value="Translation proteins"/>
    <property type="match status" value="1"/>
</dbReference>
<dbReference type="PRINTS" id="PR00315">
    <property type="entry name" value="ELONGATNFCT"/>
</dbReference>
<dbReference type="InterPro" id="IPR035647">
    <property type="entry name" value="EFG_III/V"/>
</dbReference>
<dbReference type="GO" id="GO:0003746">
    <property type="term" value="F:translation elongation factor activity"/>
    <property type="evidence" value="ECO:0007669"/>
    <property type="project" value="UniProtKB-KW"/>
</dbReference>
<keyword evidence="5 7" id="KW-0342">GTP-binding</keyword>
<dbReference type="HAMAP" id="MF_00054_B">
    <property type="entry name" value="EF_G_EF_2_B"/>
    <property type="match status" value="1"/>
</dbReference>
<evidence type="ECO:0000313" key="11">
    <source>
        <dbReference type="Proteomes" id="UP001317705"/>
    </source>
</evidence>
<dbReference type="InterPro" id="IPR027417">
    <property type="entry name" value="P-loop_NTPase"/>
</dbReference>
<dbReference type="Pfam" id="PF22042">
    <property type="entry name" value="EF-G_D2"/>
    <property type="match status" value="1"/>
</dbReference>
<keyword evidence="3 7" id="KW-0251">Elongation factor</keyword>
<keyword evidence="7" id="KW-0963">Cytoplasm</keyword>
<dbReference type="InterPro" id="IPR014721">
    <property type="entry name" value="Ribsml_uS5_D2-typ_fold_subgr"/>
</dbReference>
<gene>
    <name evidence="10" type="primary">fusA1</name>
    <name evidence="7" type="synonym">fusA</name>
    <name evidence="10" type="ORF">GURASL_31300</name>
</gene>
<dbReference type="InterPro" id="IPR005517">
    <property type="entry name" value="Transl_elong_EFG/EF2_IV"/>
</dbReference>
<dbReference type="InterPro" id="IPR000795">
    <property type="entry name" value="T_Tr_GTP-bd_dom"/>
</dbReference>
<dbReference type="InterPro" id="IPR053905">
    <property type="entry name" value="EF-G-like_DII"/>
</dbReference>
<keyword evidence="11" id="KW-1185">Reference proteome</keyword>
<dbReference type="CDD" id="cd04088">
    <property type="entry name" value="EFG_mtEFG_II"/>
    <property type="match status" value="1"/>
</dbReference>
<dbReference type="InterPro" id="IPR009022">
    <property type="entry name" value="EFG_III"/>
</dbReference>
<dbReference type="CDD" id="cd01886">
    <property type="entry name" value="EF-G"/>
    <property type="match status" value="1"/>
</dbReference>
<dbReference type="NCBIfam" id="NF009381">
    <property type="entry name" value="PRK12740.1-5"/>
    <property type="match status" value="1"/>
</dbReference>
<dbReference type="Gene3D" id="3.30.70.240">
    <property type="match status" value="1"/>
</dbReference>
<dbReference type="CDD" id="cd16262">
    <property type="entry name" value="EFG_III"/>
    <property type="match status" value="1"/>
</dbReference>
<dbReference type="Pfam" id="PF14492">
    <property type="entry name" value="EFG_III"/>
    <property type="match status" value="1"/>
</dbReference>
<proteinExistence type="inferred from homology"/>
<comment type="subcellular location">
    <subcellularLocation>
        <location evidence="7">Cytoplasm</location>
    </subcellularLocation>
</comment>
<dbReference type="Gene3D" id="3.40.50.300">
    <property type="entry name" value="P-loop containing nucleotide triphosphate hydrolases"/>
    <property type="match status" value="1"/>
</dbReference>
<evidence type="ECO:0000256" key="6">
    <source>
        <dbReference type="ARBA" id="ARBA00024731"/>
    </source>
</evidence>
<dbReference type="SUPFAM" id="SSF54980">
    <property type="entry name" value="EF-G C-terminal domain-like"/>
    <property type="match status" value="2"/>
</dbReference>
<dbReference type="Pfam" id="PF00679">
    <property type="entry name" value="EFG_C"/>
    <property type="match status" value="1"/>
</dbReference>
<dbReference type="Gene3D" id="3.30.230.10">
    <property type="match status" value="1"/>
</dbReference>
<keyword evidence="2 7" id="KW-0547">Nucleotide-binding</keyword>
<evidence type="ECO:0000256" key="2">
    <source>
        <dbReference type="ARBA" id="ARBA00022741"/>
    </source>
</evidence>
<evidence type="ECO:0000256" key="5">
    <source>
        <dbReference type="ARBA" id="ARBA00023134"/>
    </source>
</evidence>
<dbReference type="InterPro" id="IPR009000">
    <property type="entry name" value="Transl_B-barrel_sf"/>
</dbReference>
<feature type="domain" description="Tr-type G" evidence="9">
    <location>
        <begin position="7"/>
        <end position="282"/>
    </location>
</feature>
<dbReference type="CDD" id="cd03713">
    <property type="entry name" value="EFG_mtEFG_C"/>
    <property type="match status" value="1"/>
</dbReference>
<name>A0ABM8EQ81_9BACT</name>
<dbReference type="InterPro" id="IPR041095">
    <property type="entry name" value="EFG_II"/>
</dbReference>
<dbReference type="PANTHER" id="PTHR43261:SF1">
    <property type="entry name" value="RIBOSOME-RELEASING FACTOR 2, MITOCHONDRIAL"/>
    <property type="match status" value="1"/>
</dbReference>
<protein>
    <recommendedName>
        <fullName evidence="7 8">Elongation factor G</fullName>
        <shortName evidence="7">EF-G</shortName>
    </recommendedName>
</protein>
<evidence type="ECO:0000313" key="10">
    <source>
        <dbReference type="EMBL" id="BDV44207.1"/>
    </source>
</evidence>